<accession>A0ABR2RC78</accession>
<keyword evidence="2" id="KW-0503">Monooxygenase</keyword>
<keyword evidence="2" id="KW-0479">Metal-binding</keyword>
<keyword evidence="2" id="KW-0560">Oxidoreductase</keyword>
<protein>
    <recommendedName>
        <fullName evidence="6">Cytochrome P450</fullName>
    </recommendedName>
</protein>
<dbReference type="PANTHER" id="PTHR47950">
    <property type="entry name" value="CYTOCHROME P450, FAMILY 76, SUBFAMILY C, POLYPEPTIDE 5-RELATED"/>
    <property type="match status" value="1"/>
</dbReference>
<feature type="compositionally biased region" description="Basic and acidic residues" evidence="3">
    <location>
        <begin position="236"/>
        <end position="254"/>
    </location>
</feature>
<dbReference type="EMBL" id="JBBPBN010000024">
    <property type="protein sequence ID" value="KAK9010359.1"/>
    <property type="molecule type" value="Genomic_DNA"/>
</dbReference>
<evidence type="ECO:0000256" key="2">
    <source>
        <dbReference type="RuleBase" id="RU000461"/>
    </source>
</evidence>
<dbReference type="InterPro" id="IPR017972">
    <property type="entry name" value="Cyt_P450_CS"/>
</dbReference>
<keyword evidence="2" id="KW-0408">Iron</keyword>
<dbReference type="Proteomes" id="UP001396334">
    <property type="component" value="Unassembled WGS sequence"/>
</dbReference>
<evidence type="ECO:0000256" key="1">
    <source>
        <dbReference type="ARBA" id="ARBA00010617"/>
    </source>
</evidence>
<dbReference type="Gene3D" id="1.10.630.10">
    <property type="entry name" value="Cytochrome P450"/>
    <property type="match status" value="2"/>
</dbReference>
<dbReference type="PRINTS" id="PR00385">
    <property type="entry name" value="P450"/>
</dbReference>
<evidence type="ECO:0000313" key="4">
    <source>
        <dbReference type="EMBL" id="KAK9010359.1"/>
    </source>
</evidence>
<comment type="similarity">
    <text evidence="1 2">Belongs to the cytochrome P450 family.</text>
</comment>
<dbReference type="InterPro" id="IPR001128">
    <property type="entry name" value="Cyt_P450"/>
</dbReference>
<gene>
    <name evidence="4" type="ORF">V6N11_036870</name>
</gene>
<name>A0ABR2RC78_9ROSI</name>
<dbReference type="Pfam" id="PF00067">
    <property type="entry name" value="p450"/>
    <property type="match status" value="2"/>
</dbReference>
<feature type="region of interest" description="Disordered" evidence="3">
    <location>
        <begin position="232"/>
        <end position="257"/>
    </location>
</feature>
<dbReference type="PROSITE" id="PS00086">
    <property type="entry name" value="CYTOCHROME_P450"/>
    <property type="match status" value="1"/>
</dbReference>
<comment type="caution">
    <text evidence="4">The sequence shown here is derived from an EMBL/GenBank/DDBJ whole genome shotgun (WGS) entry which is preliminary data.</text>
</comment>
<reference evidence="4 5" key="1">
    <citation type="journal article" date="2024" name="G3 (Bethesda)">
        <title>Genome assembly of Hibiscus sabdariffa L. provides insights into metabolisms of medicinal natural products.</title>
        <authorList>
            <person name="Kim T."/>
        </authorList>
    </citation>
    <scope>NUCLEOTIDE SEQUENCE [LARGE SCALE GENOMIC DNA]</scope>
    <source>
        <strain evidence="4">TK-2024</strain>
        <tissue evidence="4">Old leaves</tissue>
    </source>
</reference>
<organism evidence="4 5">
    <name type="scientific">Hibiscus sabdariffa</name>
    <name type="common">roselle</name>
    <dbReference type="NCBI Taxonomy" id="183260"/>
    <lineage>
        <taxon>Eukaryota</taxon>
        <taxon>Viridiplantae</taxon>
        <taxon>Streptophyta</taxon>
        <taxon>Embryophyta</taxon>
        <taxon>Tracheophyta</taxon>
        <taxon>Spermatophyta</taxon>
        <taxon>Magnoliopsida</taxon>
        <taxon>eudicotyledons</taxon>
        <taxon>Gunneridae</taxon>
        <taxon>Pentapetalae</taxon>
        <taxon>rosids</taxon>
        <taxon>malvids</taxon>
        <taxon>Malvales</taxon>
        <taxon>Malvaceae</taxon>
        <taxon>Malvoideae</taxon>
        <taxon>Hibiscus</taxon>
    </lineage>
</organism>
<dbReference type="PRINTS" id="PR00463">
    <property type="entry name" value="EP450I"/>
</dbReference>
<sequence length="474" mass="53595">MEIASNLLLCLILFLFAALSRLLWRRQSRKVKNLQPPGPPGWPILGNFFDLGTLPHQTLSKFKPKYGPVLGLKLGSVNTVVIQSAMAASQLFKNHDHDFCDRKCPIVLTAHNYCQGTLAFDRYGQSWRMLRRICSMGLLANRQTYETAGLRRKCIDDMIRYIEKDAATAQERGEEGKVNLGHFLFLMSFNLVGNLVLSRDLLSSGSKEGKEFFDAMSEVMVWAGKPNLADFLPGDQEEHGAGHESSHKNFEGKEGPSTISNQNVTIIILEMFFAGSETTSSTIEWAMAELLRNPKSMTKAKEELDRVIGVERKVEESDMDNLPYLQAVIKETLRLHPALPLLLPRNAMEETEYLGYFIPKETQIFVNAWAIGRDLESWEDPLEFKPERFLGSKIHYKGQNFELIPFGSGRRICVGMSLAHKVVHLGLASMLHSLDWELGSNICHETIDMNERIGITARKLIPLEAIPKKRVMYP</sequence>
<keyword evidence="2" id="KW-0349">Heme</keyword>
<proteinExistence type="inferred from homology"/>
<evidence type="ECO:0008006" key="6">
    <source>
        <dbReference type="Google" id="ProtNLM"/>
    </source>
</evidence>
<dbReference type="InterPro" id="IPR036396">
    <property type="entry name" value="Cyt_P450_sf"/>
</dbReference>
<dbReference type="InterPro" id="IPR002401">
    <property type="entry name" value="Cyt_P450_E_grp-I"/>
</dbReference>
<evidence type="ECO:0000256" key="3">
    <source>
        <dbReference type="SAM" id="MobiDB-lite"/>
    </source>
</evidence>
<keyword evidence="5" id="KW-1185">Reference proteome</keyword>
<dbReference type="PANTHER" id="PTHR47950:SF15">
    <property type="entry name" value="CYTOCHROME P450"/>
    <property type="match status" value="1"/>
</dbReference>
<evidence type="ECO:0000313" key="5">
    <source>
        <dbReference type="Proteomes" id="UP001396334"/>
    </source>
</evidence>
<dbReference type="SUPFAM" id="SSF48264">
    <property type="entry name" value="Cytochrome P450"/>
    <property type="match status" value="1"/>
</dbReference>